<comment type="caution">
    <text evidence="1">The sequence shown here is derived from an EMBL/GenBank/DDBJ whole genome shotgun (WGS) entry which is preliminary data.</text>
</comment>
<sequence>MREIPQRNLRWSSGEDIAARNERRTFVKGDGAYITYEQFIGVMSPNILLYACRVNRIGLNSPIHWHKYAAPHVHPPLSVGARSWVRVAIEAILGEEIVGVIEPQHPFVRPNELARRLGRAGPKDLARPGLTRNFGPAGCRARLGLQKYFAGQPSPNFSSGPNGPGRATHIYSSTTYCLVIPLVEKNPRSPRSELETIGIDVGGYFSLRHFRLLPIFGTSDSFATLAGVFLEGCGSICTVANGWVSLEGRRRRSLQDPSKTQLTILSNFNLACYYAMLGQIAFAASTSSQPSEDFVHEFDVISKRYCEEYKQCMESITSNVSGQEYEFDYHRLKNALD</sequence>
<keyword evidence="2" id="KW-1185">Reference proteome</keyword>
<evidence type="ECO:0000313" key="1">
    <source>
        <dbReference type="EMBL" id="PON74679.1"/>
    </source>
</evidence>
<reference evidence="2" key="1">
    <citation type="submission" date="2016-06" db="EMBL/GenBank/DDBJ databases">
        <title>Parallel loss of symbiosis genes in relatives of nitrogen-fixing non-legume Parasponia.</title>
        <authorList>
            <person name="Van Velzen R."/>
            <person name="Holmer R."/>
            <person name="Bu F."/>
            <person name="Rutten L."/>
            <person name="Van Zeijl A."/>
            <person name="Liu W."/>
            <person name="Santuari L."/>
            <person name="Cao Q."/>
            <person name="Sharma T."/>
            <person name="Shen D."/>
            <person name="Roswanjaya Y."/>
            <person name="Wardhani T."/>
            <person name="Kalhor M.S."/>
            <person name="Jansen J."/>
            <person name="Van den Hoogen J."/>
            <person name="Gungor B."/>
            <person name="Hartog M."/>
            <person name="Hontelez J."/>
            <person name="Verver J."/>
            <person name="Yang W.-C."/>
            <person name="Schijlen E."/>
            <person name="Repin R."/>
            <person name="Schilthuizen M."/>
            <person name="Schranz E."/>
            <person name="Heidstra R."/>
            <person name="Miyata K."/>
            <person name="Fedorova E."/>
            <person name="Kohlen W."/>
            <person name="Bisseling T."/>
            <person name="Smit S."/>
            <person name="Geurts R."/>
        </authorList>
    </citation>
    <scope>NUCLEOTIDE SEQUENCE [LARGE SCALE GENOMIC DNA]</scope>
    <source>
        <strain evidence="2">cv. WU1-14</strain>
    </source>
</reference>
<dbReference type="Proteomes" id="UP000237105">
    <property type="component" value="Unassembled WGS sequence"/>
</dbReference>
<organism evidence="1 2">
    <name type="scientific">Parasponia andersonii</name>
    <name type="common">Sponia andersonii</name>
    <dbReference type="NCBI Taxonomy" id="3476"/>
    <lineage>
        <taxon>Eukaryota</taxon>
        <taxon>Viridiplantae</taxon>
        <taxon>Streptophyta</taxon>
        <taxon>Embryophyta</taxon>
        <taxon>Tracheophyta</taxon>
        <taxon>Spermatophyta</taxon>
        <taxon>Magnoliopsida</taxon>
        <taxon>eudicotyledons</taxon>
        <taxon>Gunneridae</taxon>
        <taxon>Pentapetalae</taxon>
        <taxon>rosids</taxon>
        <taxon>fabids</taxon>
        <taxon>Rosales</taxon>
        <taxon>Cannabaceae</taxon>
        <taxon>Parasponia</taxon>
    </lineage>
</organism>
<evidence type="ECO:0000313" key="2">
    <source>
        <dbReference type="Proteomes" id="UP000237105"/>
    </source>
</evidence>
<dbReference type="EMBL" id="JXTB01000027">
    <property type="protein sequence ID" value="PON74679.1"/>
    <property type="molecule type" value="Genomic_DNA"/>
</dbReference>
<accession>A0A2P5DN09</accession>
<gene>
    <name evidence="1" type="ORF">PanWU01x14_047380</name>
</gene>
<proteinExistence type="predicted"/>
<name>A0A2P5DN09_PARAD</name>
<protein>
    <submittedName>
        <fullName evidence="1">Uncharacterized protein</fullName>
    </submittedName>
</protein>
<dbReference type="AlphaFoldDB" id="A0A2P5DN09"/>